<dbReference type="InterPro" id="IPR011453">
    <property type="entry name" value="DUF1559"/>
</dbReference>
<evidence type="ECO:0000259" key="1">
    <source>
        <dbReference type="Pfam" id="PF07596"/>
    </source>
</evidence>
<gene>
    <name evidence="2" type="ORF">MNBD_PLANCTO02-138</name>
</gene>
<reference evidence="2" key="1">
    <citation type="submission" date="2018-06" db="EMBL/GenBank/DDBJ databases">
        <authorList>
            <person name="Zhirakovskaya E."/>
        </authorList>
    </citation>
    <scope>NUCLEOTIDE SEQUENCE</scope>
</reference>
<protein>
    <recommendedName>
        <fullName evidence="1">DUF1559 domain-containing protein</fullName>
    </recommendedName>
</protein>
<dbReference type="Pfam" id="PF07596">
    <property type="entry name" value="SBP_bac_10"/>
    <property type="match status" value="1"/>
</dbReference>
<sequence>NGSGTYSGAFFGNSRVRIRDFTDGTSNTILVGEQTTFTPSGTTRRAKIWAGMEDATTVTSGSTSSFHVDAVTNTGAAYLINANTGTSGEDAFSSMHVGGCHFLLGDGRVRFISENIDSLNYQRLGGKADGEPNAEF</sequence>
<feature type="non-terminal residue" evidence="2">
    <location>
        <position position="1"/>
    </location>
</feature>
<evidence type="ECO:0000313" key="2">
    <source>
        <dbReference type="EMBL" id="VAX38707.1"/>
    </source>
</evidence>
<dbReference type="NCBIfam" id="TIGR04294">
    <property type="entry name" value="pre_pil_HX9DG"/>
    <property type="match status" value="1"/>
</dbReference>
<proteinExistence type="predicted"/>
<feature type="domain" description="DUF1559" evidence="1">
    <location>
        <begin position="5"/>
        <end position="118"/>
    </location>
</feature>
<organism evidence="2">
    <name type="scientific">hydrothermal vent metagenome</name>
    <dbReference type="NCBI Taxonomy" id="652676"/>
    <lineage>
        <taxon>unclassified sequences</taxon>
        <taxon>metagenomes</taxon>
        <taxon>ecological metagenomes</taxon>
    </lineage>
</organism>
<dbReference type="EMBL" id="UOGL01000249">
    <property type="protein sequence ID" value="VAX38707.1"/>
    <property type="molecule type" value="Genomic_DNA"/>
</dbReference>
<accession>A0A3B1E6E1</accession>
<name>A0A3B1E6E1_9ZZZZ</name>
<dbReference type="PANTHER" id="PTHR30093">
    <property type="entry name" value="GENERAL SECRETION PATHWAY PROTEIN G"/>
    <property type="match status" value="1"/>
</dbReference>
<dbReference type="AlphaFoldDB" id="A0A3B1E6E1"/>
<dbReference type="PANTHER" id="PTHR30093:SF2">
    <property type="entry name" value="TYPE II SECRETION SYSTEM PROTEIN H"/>
    <property type="match status" value="1"/>
</dbReference>
<dbReference type="InterPro" id="IPR027558">
    <property type="entry name" value="Pre_pil_HX9DG_C"/>
</dbReference>